<evidence type="ECO:0000313" key="7">
    <source>
        <dbReference type="Proteomes" id="UP000605848"/>
    </source>
</evidence>
<dbReference type="PROSITE" id="PS51898">
    <property type="entry name" value="TYR_RECOMBINASE"/>
    <property type="match status" value="1"/>
</dbReference>
<dbReference type="GO" id="GO:0015074">
    <property type="term" value="P:DNA integration"/>
    <property type="evidence" value="ECO:0007669"/>
    <property type="project" value="UniProtKB-KW"/>
</dbReference>
<dbReference type="Pfam" id="PF00589">
    <property type="entry name" value="Phage_integrase"/>
    <property type="match status" value="1"/>
</dbReference>
<dbReference type="PANTHER" id="PTHR30349">
    <property type="entry name" value="PHAGE INTEGRASE-RELATED"/>
    <property type="match status" value="1"/>
</dbReference>
<evidence type="ECO:0000313" key="6">
    <source>
        <dbReference type="EMBL" id="MBL0405486.1"/>
    </source>
</evidence>
<evidence type="ECO:0000256" key="1">
    <source>
        <dbReference type="ARBA" id="ARBA00008857"/>
    </source>
</evidence>
<gene>
    <name evidence="6" type="ORF">JKG68_16070</name>
</gene>
<organism evidence="6 7">
    <name type="scientific">Microvirga aerilata</name>
    <dbReference type="NCBI Taxonomy" id="670292"/>
    <lineage>
        <taxon>Bacteria</taxon>
        <taxon>Pseudomonadati</taxon>
        <taxon>Pseudomonadota</taxon>
        <taxon>Alphaproteobacteria</taxon>
        <taxon>Hyphomicrobiales</taxon>
        <taxon>Methylobacteriaceae</taxon>
        <taxon>Microvirga</taxon>
    </lineage>
</organism>
<evidence type="ECO:0000256" key="2">
    <source>
        <dbReference type="ARBA" id="ARBA00022908"/>
    </source>
</evidence>
<dbReference type="InterPro" id="IPR002104">
    <property type="entry name" value="Integrase_catalytic"/>
</dbReference>
<keyword evidence="2" id="KW-0229">DNA integration</keyword>
<evidence type="ECO:0000256" key="3">
    <source>
        <dbReference type="ARBA" id="ARBA00023125"/>
    </source>
</evidence>
<dbReference type="EMBL" id="JAEQMY010000022">
    <property type="protein sequence ID" value="MBL0405486.1"/>
    <property type="molecule type" value="Genomic_DNA"/>
</dbReference>
<dbReference type="Proteomes" id="UP000605848">
    <property type="component" value="Unassembled WGS sequence"/>
</dbReference>
<evidence type="ECO:0000259" key="5">
    <source>
        <dbReference type="PROSITE" id="PS51898"/>
    </source>
</evidence>
<dbReference type="GO" id="GO:0006310">
    <property type="term" value="P:DNA recombination"/>
    <property type="evidence" value="ECO:0007669"/>
    <property type="project" value="UniProtKB-KW"/>
</dbReference>
<dbReference type="InterPro" id="IPR010998">
    <property type="entry name" value="Integrase_recombinase_N"/>
</dbReference>
<name>A0A936Z892_9HYPH</name>
<reference evidence="6" key="1">
    <citation type="submission" date="2021-01" db="EMBL/GenBank/DDBJ databases">
        <title>Microvirga sp.</title>
        <authorList>
            <person name="Kim M.K."/>
        </authorList>
    </citation>
    <scope>NUCLEOTIDE SEQUENCE</scope>
    <source>
        <strain evidence="6">5420S-16</strain>
    </source>
</reference>
<comment type="caution">
    <text evidence="6">The sequence shown here is derived from an EMBL/GenBank/DDBJ whole genome shotgun (WGS) entry which is preliminary data.</text>
</comment>
<keyword evidence="4" id="KW-0233">DNA recombination</keyword>
<comment type="similarity">
    <text evidence="1">Belongs to the 'phage' integrase family.</text>
</comment>
<dbReference type="PANTHER" id="PTHR30349:SF64">
    <property type="entry name" value="PROPHAGE INTEGRASE INTD-RELATED"/>
    <property type="match status" value="1"/>
</dbReference>
<dbReference type="SUPFAM" id="SSF56349">
    <property type="entry name" value="DNA breaking-rejoining enzymes"/>
    <property type="match status" value="1"/>
</dbReference>
<protein>
    <submittedName>
        <fullName evidence="6">Tyrosine-type recombinase/integrase</fullName>
    </submittedName>
</protein>
<accession>A0A936Z892</accession>
<dbReference type="AlphaFoldDB" id="A0A936Z892"/>
<evidence type="ECO:0000256" key="4">
    <source>
        <dbReference type="ARBA" id="ARBA00023172"/>
    </source>
</evidence>
<dbReference type="InterPro" id="IPR050090">
    <property type="entry name" value="Tyrosine_recombinase_XerCD"/>
</dbReference>
<keyword evidence="3" id="KW-0238">DNA-binding</keyword>
<dbReference type="Gene3D" id="1.10.150.130">
    <property type="match status" value="1"/>
</dbReference>
<proteinExistence type="inferred from homology"/>
<keyword evidence="7" id="KW-1185">Reference proteome</keyword>
<dbReference type="Gene3D" id="1.10.443.10">
    <property type="entry name" value="Intergrase catalytic core"/>
    <property type="match status" value="1"/>
</dbReference>
<sequence>MRVRLKGLNSRRKKLADGTWKTYWYAWKGGPPVKGEYGSPEFIASYNEAAAIRLAHPSTQLQSVLQAYQGSVQFRKLAPRTKRDYVRHIEAIEKEFGDFPLKAMTAKRTRGVFMDWRDRLAERSSRQSDYAWTVLARVLSWALDRGDIDANPCEKGGRFYHGSRKAKVWSPSQEAAFLEVAPDGLRLAFLMALWTGQRQGDLLRLPWSAYDGTYIRLTQSKTGVAVVIPIARPLKTVLDRTPRQGDLILVNVDGNPWTESGFRSSWRKACIKAGVTGRTFHDLRGTAVTRLGKAGCTVPEIATITGHSLEDVHAILDANYLDRDTAMAESGIRKLERAHRKGSTKGTKIPD</sequence>
<dbReference type="GO" id="GO:0003677">
    <property type="term" value="F:DNA binding"/>
    <property type="evidence" value="ECO:0007669"/>
    <property type="project" value="UniProtKB-KW"/>
</dbReference>
<feature type="domain" description="Tyr recombinase" evidence="5">
    <location>
        <begin position="164"/>
        <end position="333"/>
    </location>
</feature>
<dbReference type="InterPro" id="IPR011010">
    <property type="entry name" value="DNA_brk_join_enz"/>
</dbReference>
<dbReference type="InterPro" id="IPR013762">
    <property type="entry name" value="Integrase-like_cat_sf"/>
</dbReference>
<dbReference type="RefSeq" id="WP_202061380.1">
    <property type="nucleotide sequence ID" value="NZ_JAEQMY010000022.1"/>
</dbReference>